<evidence type="ECO:0000313" key="2">
    <source>
        <dbReference type="Proteomes" id="UP000076623"/>
    </source>
</evidence>
<dbReference type="RefSeq" id="WP_066398089.1">
    <property type="nucleotide sequence ID" value="NZ_CP015378.1"/>
</dbReference>
<protein>
    <submittedName>
        <fullName evidence="1">Uncharacterized protein</fullName>
    </submittedName>
</protein>
<dbReference type="AlphaFoldDB" id="A0A161IPF3"/>
<dbReference type="STRING" id="1221500.ABE65_018215"/>
<organism evidence="1 2">
    <name type="scientific">Fictibacillus phosphorivorans</name>
    <dbReference type="NCBI Taxonomy" id="1221500"/>
    <lineage>
        <taxon>Bacteria</taxon>
        <taxon>Bacillati</taxon>
        <taxon>Bacillota</taxon>
        <taxon>Bacilli</taxon>
        <taxon>Bacillales</taxon>
        <taxon>Fictibacillaceae</taxon>
        <taxon>Fictibacillus</taxon>
    </lineage>
</organism>
<name>A0A161IPF3_9BACL</name>
<evidence type="ECO:0000313" key="1">
    <source>
        <dbReference type="EMBL" id="ANC78625.1"/>
    </source>
</evidence>
<dbReference type="Proteomes" id="UP000076623">
    <property type="component" value="Chromosome"/>
</dbReference>
<dbReference type="EMBL" id="CP015378">
    <property type="protein sequence ID" value="ANC78625.1"/>
    <property type="molecule type" value="Genomic_DNA"/>
</dbReference>
<accession>A0A161IPF3</accession>
<sequence>MNIFMIESPLQLINAIEAKHHFSIKKEEAVLLILQAENENTMKQIANMVSKEEWADVQVIGSGTGKVTWVTRLFSSRNVVKRYQQVNYIFIGDYRSDIMRDFVVSVNHKKVYLLDDGNVTIRMFEMISNGRLPQDSGAKFIIKSAFKKVLTPKAPKNNEITNIAFFTTFDLKSDHIEIVKNNYEYFSSISKNQEKKPVFFFLGAPLSEKNVMASEERYIEYLRQVKRYLQDTEMVYIPHRSESPEKLDKIKNELNIKVTTIQTCIEFELSKNPYLPEGLGSFYSSALGTCHQIFKDLIEIKAFYLQPQDLAEKNQPEIEKIYRYYGEFMDVVKDY</sequence>
<keyword evidence="2" id="KW-1185">Reference proteome</keyword>
<proteinExistence type="predicted"/>
<gene>
    <name evidence="1" type="ORF">ABE65_018215</name>
</gene>
<reference evidence="1 2" key="1">
    <citation type="submission" date="2016-04" db="EMBL/GenBank/DDBJ databases">
        <title>Complete genome sequence of Fictibacillus phosphorivorans G25-29, a strain toxic to nematodes.</title>
        <authorList>
            <person name="Zheng Z."/>
        </authorList>
    </citation>
    <scope>NUCLEOTIDE SEQUENCE [LARGE SCALE GENOMIC DNA]</scope>
    <source>
        <strain evidence="1 2">G25-29</strain>
    </source>
</reference>
<dbReference type="KEGG" id="fpn:ABE65_018215"/>